<dbReference type="AlphaFoldDB" id="A0AAD0SHV4"/>
<dbReference type="InterPro" id="IPR055128">
    <property type="entry name" value="HypF_C_2"/>
</dbReference>
<dbReference type="Gene3D" id="3.30.420.40">
    <property type="match status" value="1"/>
</dbReference>
<reference evidence="13 14" key="1">
    <citation type="submission" date="2017-08" db="EMBL/GenBank/DDBJ databases">
        <title>Comparative genomics of bacteria isolated from necrotic lesions of AOD affected trees.</title>
        <authorList>
            <person name="Doonan J."/>
            <person name="Denman S."/>
            <person name="McDonald J.E."/>
        </authorList>
    </citation>
    <scope>NUCLEOTIDE SEQUENCE [LARGE SCALE GENOMIC DNA]</scope>
    <source>
        <strain evidence="13 14">477</strain>
    </source>
</reference>
<comment type="similarity">
    <text evidence="2 9">Belongs to the carbamoyltransferase HypF family.</text>
</comment>
<dbReference type="PANTHER" id="PTHR42959:SF1">
    <property type="entry name" value="CARBAMOYLTRANSFERASE HYPF"/>
    <property type="match status" value="1"/>
</dbReference>
<keyword evidence="4" id="KW-0479">Metal-binding</keyword>
<dbReference type="GO" id="GO:0008270">
    <property type="term" value="F:zinc ion binding"/>
    <property type="evidence" value="ECO:0007669"/>
    <property type="project" value="UniProtKB-KW"/>
</dbReference>
<dbReference type="PROSITE" id="PS00150">
    <property type="entry name" value="ACYLPHOSPHATASE_1"/>
    <property type="match status" value="1"/>
</dbReference>
<evidence type="ECO:0000259" key="12">
    <source>
        <dbReference type="PROSITE" id="PS51163"/>
    </source>
</evidence>
<protein>
    <recommendedName>
        <fullName evidence="8 9">Carbamoyltransferase HypF</fullName>
        <ecNumber evidence="9">6.2.-.-</ecNumber>
    </recommendedName>
</protein>
<dbReference type="GO" id="GO:0016874">
    <property type="term" value="F:ligase activity"/>
    <property type="evidence" value="ECO:0007669"/>
    <property type="project" value="UniProtKB-UniRule"/>
</dbReference>
<dbReference type="Proteomes" id="UP000263881">
    <property type="component" value="Chromosome"/>
</dbReference>
<dbReference type="Gene3D" id="3.90.870.50">
    <property type="match status" value="1"/>
</dbReference>
<evidence type="ECO:0000256" key="6">
    <source>
        <dbReference type="ARBA" id="ARBA00022833"/>
    </source>
</evidence>
<comment type="pathway">
    <text evidence="1 9">Protein modification; [NiFe] hydrogenase maturation.</text>
</comment>
<feature type="active site" evidence="10">
    <location>
        <position position="50"/>
    </location>
</feature>
<dbReference type="PANTHER" id="PTHR42959">
    <property type="entry name" value="CARBAMOYLTRANSFERASE"/>
    <property type="match status" value="1"/>
</dbReference>
<feature type="active site" evidence="10">
    <location>
        <position position="32"/>
    </location>
</feature>
<dbReference type="KEGG" id="lbq:CKQ53_11355"/>
<dbReference type="NCBIfam" id="TIGR00143">
    <property type="entry name" value="hypF"/>
    <property type="match status" value="1"/>
</dbReference>
<dbReference type="GO" id="GO:0016743">
    <property type="term" value="F:carboxyl- or carbamoyltransferase activity"/>
    <property type="evidence" value="ECO:0007669"/>
    <property type="project" value="UniProtKB-UniRule"/>
</dbReference>
<keyword evidence="3" id="KW-0436">Ligase</keyword>
<keyword evidence="14" id="KW-1185">Reference proteome</keyword>
<dbReference type="RefSeq" id="WP_085652415.1">
    <property type="nucleotide sequence ID" value="NZ_CP023009.1"/>
</dbReference>
<dbReference type="GO" id="GO:0003998">
    <property type="term" value="F:acylphosphatase activity"/>
    <property type="evidence" value="ECO:0007669"/>
    <property type="project" value="UniProtKB-EC"/>
</dbReference>
<dbReference type="SUPFAM" id="SSF54975">
    <property type="entry name" value="Acylphosphatase/BLUF domain-like"/>
    <property type="match status" value="1"/>
</dbReference>
<dbReference type="InterPro" id="IPR001792">
    <property type="entry name" value="Acylphosphatase-like_dom"/>
</dbReference>
<gene>
    <name evidence="13" type="primary">hypF</name>
    <name evidence="13" type="ORF">CKQ53_11355</name>
</gene>
<proteinExistence type="inferred from homology"/>
<evidence type="ECO:0000256" key="9">
    <source>
        <dbReference type="PIRNR" id="PIRNR006256"/>
    </source>
</evidence>
<feature type="domain" description="Acylphosphatase-like" evidence="11">
    <location>
        <begin position="17"/>
        <end position="105"/>
    </location>
</feature>
<evidence type="ECO:0000256" key="10">
    <source>
        <dbReference type="PROSITE-ProRule" id="PRU00520"/>
    </source>
</evidence>
<dbReference type="Pfam" id="PF22521">
    <property type="entry name" value="HypF_C_2"/>
    <property type="match status" value="1"/>
</dbReference>
<comment type="catalytic activity">
    <reaction evidence="7 9">
        <text>C-terminal L-cysteinyl-[HypE protein] + carbamoyl phosphate + ATP + H2O = C-terminal S-carboxamide-L-cysteinyl-[HypE protein] + AMP + phosphate + diphosphate + H(+)</text>
        <dbReference type="Rhea" id="RHEA:55636"/>
        <dbReference type="Rhea" id="RHEA-COMP:14247"/>
        <dbReference type="Rhea" id="RHEA-COMP:14392"/>
        <dbReference type="ChEBI" id="CHEBI:15377"/>
        <dbReference type="ChEBI" id="CHEBI:15378"/>
        <dbReference type="ChEBI" id="CHEBI:30616"/>
        <dbReference type="ChEBI" id="CHEBI:33019"/>
        <dbReference type="ChEBI" id="CHEBI:43474"/>
        <dbReference type="ChEBI" id="CHEBI:58228"/>
        <dbReference type="ChEBI" id="CHEBI:76913"/>
        <dbReference type="ChEBI" id="CHEBI:139126"/>
        <dbReference type="ChEBI" id="CHEBI:456215"/>
    </reaction>
</comment>
<evidence type="ECO:0000256" key="1">
    <source>
        <dbReference type="ARBA" id="ARBA00004711"/>
    </source>
</evidence>
<dbReference type="Pfam" id="PF17788">
    <property type="entry name" value="HypF_C"/>
    <property type="match status" value="1"/>
</dbReference>
<dbReference type="GO" id="GO:0003725">
    <property type="term" value="F:double-stranded RNA binding"/>
    <property type="evidence" value="ECO:0007669"/>
    <property type="project" value="InterPro"/>
</dbReference>
<evidence type="ECO:0000313" key="13">
    <source>
        <dbReference type="EMBL" id="AXW87520.1"/>
    </source>
</evidence>
<evidence type="ECO:0000256" key="4">
    <source>
        <dbReference type="ARBA" id="ARBA00022723"/>
    </source>
</evidence>
<dbReference type="EMBL" id="CP023009">
    <property type="protein sequence ID" value="AXW87520.1"/>
    <property type="molecule type" value="Genomic_DNA"/>
</dbReference>
<dbReference type="Gene3D" id="3.30.110.120">
    <property type="match status" value="1"/>
</dbReference>
<evidence type="ECO:0000256" key="5">
    <source>
        <dbReference type="ARBA" id="ARBA00022771"/>
    </source>
</evidence>
<dbReference type="InterPro" id="IPR041440">
    <property type="entry name" value="HypF_C"/>
</dbReference>
<keyword evidence="5" id="KW-0863">Zinc-finger</keyword>
<keyword evidence="10" id="KW-0378">Hydrolase</keyword>
<dbReference type="InterPro" id="IPR036046">
    <property type="entry name" value="Acylphosphatase-like_dom_sf"/>
</dbReference>
<accession>A0AAD0SHV4</accession>
<dbReference type="InterPro" id="IPR006070">
    <property type="entry name" value="Sua5-like_dom"/>
</dbReference>
<dbReference type="EC" id="6.2.-.-" evidence="9"/>
<dbReference type="PROSITE" id="PS51163">
    <property type="entry name" value="YRDC"/>
    <property type="match status" value="1"/>
</dbReference>
<keyword evidence="6" id="KW-0862">Zinc</keyword>
<evidence type="ECO:0000259" key="11">
    <source>
        <dbReference type="PROSITE" id="PS51160"/>
    </source>
</evidence>
<dbReference type="InterPro" id="IPR043129">
    <property type="entry name" value="ATPase_NBD"/>
</dbReference>
<evidence type="ECO:0000256" key="2">
    <source>
        <dbReference type="ARBA" id="ARBA00008097"/>
    </source>
</evidence>
<dbReference type="InterPro" id="IPR011125">
    <property type="entry name" value="Znf_HypF"/>
</dbReference>
<dbReference type="Pfam" id="PF00708">
    <property type="entry name" value="Acylphosphatase"/>
    <property type="match status" value="1"/>
</dbReference>
<dbReference type="GO" id="GO:0051604">
    <property type="term" value="P:protein maturation"/>
    <property type="evidence" value="ECO:0007669"/>
    <property type="project" value="TreeGrafter"/>
</dbReference>
<dbReference type="FunFam" id="3.30.420.40:FF:000124">
    <property type="entry name" value="Carbamoyltransferase HypF"/>
    <property type="match status" value="1"/>
</dbReference>
<dbReference type="Pfam" id="PF01300">
    <property type="entry name" value="Sua5_yciO_yrdC"/>
    <property type="match status" value="1"/>
</dbReference>
<dbReference type="Gene3D" id="3.30.420.360">
    <property type="match status" value="1"/>
</dbReference>
<evidence type="ECO:0000256" key="3">
    <source>
        <dbReference type="ARBA" id="ARBA00022598"/>
    </source>
</evidence>
<sequence>MVRNSPDFAESSEEGDTCRYRVCGIVQGVGFRPFVHRLARRYGATGWVLNDSEGVLLELQAPSDIIAKIINELMSQLPPLARITTLRQVALDAPAPRYSGFDIRKSQDLAYMDTIIPPDANVCDDCLREMRDPGNHRYRYAFINCTNCGPRYSIILGMPYDRIQSTMRSFVMCSQCDHEYHDIEDRRYHAQPNACPVCGPQLQLTDCHGKTIKEADDIIRFTISKLVEGAIVAIKSLGGFHLVVDANNTDAVKELRRRKHRGAKPFAVMVADSSRAARWTWVSPEDEALLESEARPIVLLPKRSETLPEAVAPKNPNLGVMLPSTPLQHMLLEDPRLSVVVMTSGNLSGHPIVIDNHTAIEQLGAIADYFVLNNRDIRTRVDDSVVRVIKRAHSPETEISFLRRSRGYAPYPIHLPYSVGNVVALGAELKTTVSIGKGKQVFISQHIGDLKNETTFTSHGDCARHLQGLLAVQADVLACDMHPAFRSTRNALGQSDIQVVQVQHHHAHMASCMAENGLSGKTMGVIFDGTGYGPDGTIWGGEFLFGDFDEFERVAHLRPMLLLGGDKAVKEPLRVAIALLVDTFGEKVENVMDLPVIRDLPEQRRDVFTKMAARNINTTKTTSMGRLFDGISALIGICTEVEYEAQAAIEMEALLLRDFHMVKPLDYGIEENKEGRLEVDFRPMITELVQLIRAGIVDAAELSRRFHSTVVDIISEVCLRMTKRHGVNNIVLSGGVFCNEFILINTLHSLESQDLKPYFHKLVPTNDGGISLGQVVVAANKIKKEKLTERDKT</sequence>
<dbReference type="SUPFAM" id="SSF53067">
    <property type="entry name" value="Actin-like ATPase domain"/>
    <property type="match status" value="1"/>
</dbReference>
<organism evidence="13 14">
    <name type="scientific">Lonsdalea britannica</name>
    <dbReference type="NCBI Taxonomy" id="1082704"/>
    <lineage>
        <taxon>Bacteria</taxon>
        <taxon>Pseudomonadati</taxon>
        <taxon>Pseudomonadota</taxon>
        <taxon>Gammaproteobacteria</taxon>
        <taxon>Enterobacterales</taxon>
        <taxon>Pectobacteriaceae</taxon>
        <taxon>Lonsdalea</taxon>
    </lineage>
</organism>
<evidence type="ECO:0000313" key="14">
    <source>
        <dbReference type="Proteomes" id="UP000263881"/>
    </source>
</evidence>
<dbReference type="InterPro" id="IPR004421">
    <property type="entry name" value="Carbamoyltransferase_HypF"/>
</dbReference>
<dbReference type="PIRSF" id="PIRSF006256">
    <property type="entry name" value="CMPcnvr_hdrg_mat"/>
    <property type="match status" value="1"/>
</dbReference>
<dbReference type="SUPFAM" id="SSF55821">
    <property type="entry name" value="YrdC/RibB"/>
    <property type="match status" value="1"/>
</dbReference>
<dbReference type="InterPro" id="IPR017968">
    <property type="entry name" value="Acylphosphatase_CS"/>
</dbReference>
<evidence type="ECO:0000256" key="8">
    <source>
        <dbReference type="ARBA" id="ARBA00072168"/>
    </source>
</evidence>
<comment type="function">
    <text evidence="9">Involved in the maturation of [NiFe] hydrogenases. Along with HypE, it catalyzes the synthesis of the CN ligands of the active site iron of [NiFe]-hydrogenases. HypF functions as a carbamoyl transferase using carbamoylphosphate as a substrate and transferring the carboxamido moiety in an ATP-dependent reaction to the thiolate of the C-terminal cysteine of HypE yielding a protein-S-carboxamide.</text>
</comment>
<feature type="domain" description="YrdC-like" evidence="12">
    <location>
        <begin position="216"/>
        <end position="407"/>
    </location>
</feature>
<dbReference type="InterPro" id="IPR051060">
    <property type="entry name" value="Carbamoyltrans_HypF-like"/>
</dbReference>
<evidence type="ECO:0000256" key="7">
    <source>
        <dbReference type="ARBA" id="ARBA00048220"/>
    </source>
</evidence>
<dbReference type="Pfam" id="PF07503">
    <property type="entry name" value="zf-HYPF"/>
    <property type="match status" value="2"/>
</dbReference>
<comment type="catalytic activity">
    <reaction evidence="10">
        <text>an acyl phosphate + H2O = a carboxylate + phosphate + H(+)</text>
        <dbReference type="Rhea" id="RHEA:14965"/>
        <dbReference type="ChEBI" id="CHEBI:15377"/>
        <dbReference type="ChEBI" id="CHEBI:15378"/>
        <dbReference type="ChEBI" id="CHEBI:29067"/>
        <dbReference type="ChEBI" id="CHEBI:43474"/>
        <dbReference type="ChEBI" id="CHEBI:59918"/>
        <dbReference type="EC" id="3.6.1.7"/>
    </reaction>
</comment>
<dbReference type="PROSITE" id="PS51160">
    <property type="entry name" value="ACYLPHOSPHATASE_3"/>
    <property type="match status" value="1"/>
</dbReference>
<dbReference type="InterPro" id="IPR017945">
    <property type="entry name" value="DHBP_synth_RibB-like_a/b_dom"/>
</dbReference>
<name>A0AAD0SHV4_9GAMM</name>